<dbReference type="Pfam" id="PF21906">
    <property type="entry name" value="WHD_NrtR"/>
    <property type="match status" value="1"/>
</dbReference>
<dbReference type="Gene3D" id="3.90.79.10">
    <property type="entry name" value="Nucleoside Triphosphate Pyrophosphohydrolase"/>
    <property type="match status" value="1"/>
</dbReference>
<dbReference type="PROSITE" id="PS51462">
    <property type="entry name" value="NUDIX"/>
    <property type="match status" value="1"/>
</dbReference>
<dbReference type="SUPFAM" id="SSF46785">
    <property type="entry name" value="Winged helix' DNA-binding domain"/>
    <property type="match status" value="1"/>
</dbReference>
<dbReference type="SUPFAM" id="SSF55811">
    <property type="entry name" value="Nudix"/>
    <property type="match status" value="1"/>
</dbReference>
<dbReference type="Gene3D" id="1.10.10.10">
    <property type="entry name" value="Winged helix-like DNA-binding domain superfamily/Winged helix DNA-binding domain"/>
    <property type="match status" value="1"/>
</dbReference>
<dbReference type="RefSeq" id="WP_070400755.1">
    <property type="nucleotide sequence ID" value="NZ_JBBCKC010000070.1"/>
</dbReference>
<dbReference type="CDD" id="cd18873">
    <property type="entry name" value="NUDIX_NadM_like"/>
    <property type="match status" value="1"/>
</dbReference>
<keyword evidence="2" id="KW-0378">Hydrolase</keyword>
<evidence type="ECO:0000313" key="2">
    <source>
        <dbReference type="EMBL" id="RFP79247.1"/>
    </source>
</evidence>
<protein>
    <submittedName>
        <fullName evidence="2">NUDIX hydrolase</fullName>
    </submittedName>
</protein>
<proteinExistence type="predicted"/>
<reference evidence="2 3" key="1">
    <citation type="submission" date="2018-08" db="EMBL/GenBank/DDBJ databases">
        <title>Hydrogenophaga sp. LA-38 isolated from sludge.</title>
        <authorList>
            <person name="Im W.-T."/>
        </authorList>
    </citation>
    <scope>NUCLEOTIDE SEQUENCE [LARGE SCALE GENOMIC DNA]</scope>
    <source>
        <strain evidence="2 3">LA-38</strain>
    </source>
</reference>
<comment type="caution">
    <text evidence="2">The sequence shown here is derived from an EMBL/GenBank/DDBJ whole genome shotgun (WGS) entry which is preliminary data.</text>
</comment>
<organism evidence="2 3">
    <name type="scientific">Hydrogenophaga borbori</name>
    <dbReference type="NCBI Taxonomy" id="2294117"/>
    <lineage>
        <taxon>Bacteria</taxon>
        <taxon>Pseudomonadati</taxon>
        <taxon>Pseudomonadota</taxon>
        <taxon>Betaproteobacteria</taxon>
        <taxon>Burkholderiales</taxon>
        <taxon>Comamonadaceae</taxon>
        <taxon>Hydrogenophaga</taxon>
    </lineage>
</organism>
<keyword evidence="3" id="KW-1185">Reference proteome</keyword>
<dbReference type="InterPro" id="IPR000086">
    <property type="entry name" value="NUDIX_hydrolase_dom"/>
</dbReference>
<dbReference type="GO" id="GO:0016787">
    <property type="term" value="F:hydrolase activity"/>
    <property type="evidence" value="ECO:0007669"/>
    <property type="project" value="UniProtKB-KW"/>
</dbReference>
<gene>
    <name evidence="2" type="ORF">DY262_09705</name>
</gene>
<sequence>MASQRSPSRVAAPDFERPLVTVDVVIFTVLDEQLKVLLVRRPEAATDPFPGRLALPGGFVNVDLDASLADCALRKLGEKTGFSAPYLEQLGSWGSATRDPRGWCTTHVYFALVPPPADSEEMASAASEWIEVNAALRKRLAFDHAEILAAAVERLRGKVEYTSLPAFLLEEPFTLPQLQRTYEIVLGRPMDKSAFRKRMLDAQFLLEAGSIAGDAGRAAMGYRILDRERAAVFPRTFRSVESPASKE</sequence>
<dbReference type="InterPro" id="IPR036388">
    <property type="entry name" value="WH-like_DNA-bd_sf"/>
</dbReference>
<dbReference type="InterPro" id="IPR015797">
    <property type="entry name" value="NUDIX_hydrolase-like_dom_sf"/>
</dbReference>
<dbReference type="Pfam" id="PF00293">
    <property type="entry name" value="NUDIX"/>
    <property type="match status" value="1"/>
</dbReference>
<dbReference type="PANTHER" id="PTHR43736:SF4">
    <property type="entry name" value="SLR1690 PROTEIN"/>
    <property type="match status" value="1"/>
</dbReference>
<dbReference type="Proteomes" id="UP000261931">
    <property type="component" value="Unassembled WGS sequence"/>
</dbReference>
<feature type="domain" description="Nudix hydrolase" evidence="1">
    <location>
        <begin position="17"/>
        <end position="155"/>
    </location>
</feature>
<accession>A0A372EKE9</accession>
<dbReference type="EMBL" id="QVLS01000005">
    <property type="protein sequence ID" value="RFP79247.1"/>
    <property type="molecule type" value="Genomic_DNA"/>
</dbReference>
<dbReference type="AlphaFoldDB" id="A0A372EKE9"/>
<name>A0A372EKE9_9BURK</name>
<dbReference type="PANTHER" id="PTHR43736">
    <property type="entry name" value="ADP-RIBOSE PYROPHOSPHATASE"/>
    <property type="match status" value="1"/>
</dbReference>
<dbReference type="InterPro" id="IPR054105">
    <property type="entry name" value="WHD_NrtR"/>
</dbReference>
<evidence type="ECO:0000259" key="1">
    <source>
        <dbReference type="PROSITE" id="PS51462"/>
    </source>
</evidence>
<evidence type="ECO:0000313" key="3">
    <source>
        <dbReference type="Proteomes" id="UP000261931"/>
    </source>
</evidence>
<dbReference type="InterPro" id="IPR036390">
    <property type="entry name" value="WH_DNA-bd_sf"/>
</dbReference>